<sequence length="149" mass="17170">MSENEDKYHDTVLDLEAKAKDNENVVLKIGRSLQAMFMLGPKPMSFYDPNLKHGLGYENPYTLKKAISQNPKIYDASCFNDSKIQVNVNVRETEDILDDATKSHIKMENKLKDPIAIEKKQNVRTIDYNELNTIYDDFVPQKELSAEQK</sequence>
<dbReference type="EMBL" id="BQNB010015613">
    <property type="protein sequence ID" value="GJT42052.1"/>
    <property type="molecule type" value="Genomic_DNA"/>
</dbReference>
<accession>A0ABQ5DSZ7</accession>
<reference evidence="1" key="2">
    <citation type="submission" date="2022-01" db="EMBL/GenBank/DDBJ databases">
        <authorList>
            <person name="Yamashiro T."/>
            <person name="Shiraishi A."/>
            <person name="Satake H."/>
            <person name="Nakayama K."/>
        </authorList>
    </citation>
    <scope>NUCLEOTIDE SEQUENCE</scope>
</reference>
<dbReference type="Proteomes" id="UP001151760">
    <property type="component" value="Unassembled WGS sequence"/>
</dbReference>
<keyword evidence="2" id="KW-1185">Reference proteome</keyword>
<evidence type="ECO:0000313" key="2">
    <source>
        <dbReference type="Proteomes" id="UP001151760"/>
    </source>
</evidence>
<comment type="caution">
    <text evidence="1">The sequence shown here is derived from an EMBL/GenBank/DDBJ whole genome shotgun (WGS) entry which is preliminary data.</text>
</comment>
<gene>
    <name evidence="1" type="ORF">Tco_0941917</name>
</gene>
<protein>
    <submittedName>
        <fullName evidence="1">Uncharacterized protein</fullName>
    </submittedName>
</protein>
<proteinExistence type="predicted"/>
<evidence type="ECO:0000313" key="1">
    <source>
        <dbReference type="EMBL" id="GJT42052.1"/>
    </source>
</evidence>
<organism evidence="1 2">
    <name type="scientific">Tanacetum coccineum</name>
    <dbReference type="NCBI Taxonomy" id="301880"/>
    <lineage>
        <taxon>Eukaryota</taxon>
        <taxon>Viridiplantae</taxon>
        <taxon>Streptophyta</taxon>
        <taxon>Embryophyta</taxon>
        <taxon>Tracheophyta</taxon>
        <taxon>Spermatophyta</taxon>
        <taxon>Magnoliopsida</taxon>
        <taxon>eudicotyledons</taxon>
        <taxon>Gunneridae</taxon>
        <taxon>Pentapetalae</taxon>
        <taxon>asterids</taxon>
        <taxon>campanulids</taxon>
        <taxon>Asterales</taxon>
        <taxon>Asteraceae</taxon>
        <taxon>Asteroideae</taxon>
        <taxon>Anthemideae</taxon>
        <taxon>Anthemidinae</taxon>
        <taxon>Tanacetum</taxon>
    </lineage>
</organism>
<name>A0ABQ5DSZ7_9ASTR</name>
<reference evidence="1" key="1">
    <citation type="journal article" date="2022" name="Int. J. Mol. Sci.">
        <title>Draft Genome of Tanacetum Coccineum: Genomic Comparison of Closely Related Tanacetum-Family Plants.</title>
        <authorList>
            <person name="Yamashiro T."/>
            <person name="Shiraishi A."/>
            <person name="Nakayama K."/>
            <person name="Satake H."/>
        </authorList>
    </citation>
    <scope>NUCLEOTIDE SEQUENCE</scope>
</reference>